<dbReference type="SUPFAM" id="SSF111369">
    <property type="entry name" value="HlyD-like secretion proteins"/>
    <property type="match status" value="2"/>
</dbReference>
<keyword evidence="1" id="KW-0175">Coiled coil</keyword>
<dbReference type="AlphaFoldDB" id="A0A1C3V0J2"/>
<dbReference type="Gene3D" id="2.40.30.170">
    <property type="match status" value="1"/>
</dbReference>
<keyword evidence="2" id="KW-0812">Transmembrane</keyword>
<protein>
    <submittedName>
        <fullName evidence="4">Multidrug resistance efflux pump</fullName>
    </submittedName>
</protein>
<gene>
    <name evidence="4" type="ORF">GA0061098_100370</name>
</gene>
<sequence>MLIILTLYLLLVWLIFSKLKLVRWGWASGTVAVLIGGLILATFLAMFNYLTPSGSFVVISRVVEVTPNVSGQVIEIPVKPNAPVKAGVTLFRIDPAPFQFKVDQLEASLAGAKQQVLQLKASYAQASANVEGLTKQLAYHDKRLNDYVQMASDGAQSEFRLQDTQVQQETVSAQLLAAKAAQQSAKLAMDAEIGGVNTTVAEIQAQLDQAKWELDQTTIRAPGDGYVTVMAFSVGDRAGQHKAVMSFIISNDITLVGMFSPNGFRTIKPGAAVKLVFDDDPGRIHDATVTGIPQGVGQGEIAVSGTLAKVGSIGGVKAYPAAISVPNDVDRSRLRLGMPGTATIFAENAGVVGLIMSILVWVSSYTAYL</sequence>
<dbReference type="PANTHER" id="PTHR30386:SF18">
    <property type="entry name" value="INNER MEMBRANE PROTEIN YIAV-RELATED"/>
    <property type="match status" value="1"/>
</dbReference>
<evidence type="ECO:0000313" key="5">
    <source>
        <dbReference type="Proteomes" id="UP000199184"/>
    </source>
</evidence>
<dbReference type="Gene3D" id="2.40.50.100">
    <property type="match status" value="1"/>
</dbReference>
<proteinExistence type="predicted"/>
<reference evidence="5" key="1">
    <citation type="submission" date="2016-08" db="EMBL/GenBank/DDBJ databases">
        <authorList>
            <person name="Varghese N."/>
            <person name="Submissions Spin"/>
        </authorList>
    </citation>
    <scope>NUCLEOTIDE SEQUENCE [LARGE SCALE GENOMIC DNA]</scope>
    <source>
        <strain evidence="5">ERR11</strain>
    </source>
</reference>
<accession>A0A1C3V0J2</accession>
<dbReference type="EMBL" id="FMAI01000003">
    <property type="protein sequence ID" value="SCB21169.1"/>
    <property type="molecule type" value="Genomic_DNA"/>
</dbReference>
<feature type="transmembrane region" description="Helical" evidence="2">
    <location>
        <begin position="341"/>
        <end position="362"/>
    </location>
</feature>
<keyword evidence="5" id="KW-1185">Reference proteome</keyword>
<dbReference type="Proteomes" id="UP000199184">
    <property type="component" value="Unassembled WGS sequence"/>
</dbReference>
<evidence type="ECO:0000259" key="3">
    <source>
        <dbReference type="Pfam" id="PF25917"/>
    </source>
</evidence>
<organism evidence="4 5">
    <name type="scientific">Bradyrhizobium shewense</name>
    <dbReference type="NCBI Taxonomy" id="1761772"/>
    <lineage>
        <taxon>Bacteria</taxon>
        <taxon>Pseudomonadati</taxon>
        <taxon>Pseudomonadota</taxon>
        <taxon>Alphaproteobacteria</taxon>
        <taxon>Hyphomicrobiales</taxon>
        <taxon>Nitrobacteraceae</taxon>
        <taxon>Bradyrhizobium</taxon>
    </lineage>
</organism>
<feature type="coiled-coil region" evidence="1">
    <location>
        <begin position="102"/>
        <end position="136"/>
    </location>
</feature>
<keyword evidence="2" id="KW-0472">Membrane</keyword>
<dbReference type="InterPro" id="IPR050739">
    <property type="entry name" value="MFP"/>
</dbReference>
<evidence type="ECO:0000256" key="1">
    <source>
        <dbReference type="SAM" id="Coils"/>
    </source>
</evidence>
<feature type="transmembrane region" description="Helical" evidence="2">
    <location>
        <begin position="27"/>
        <end position="51"/>
    </location>
</feature>
<keyword evidence="2" id="KW-1133">Transmembrane helix</keyword>
<name>A0A1C3V0J2_9BRAD</name>
<feature type="domain" description="Multidrug resistance protein MdtA-like barrel-sandwich hybrid" evidence="3">
    <location>
        <begin position="61"/>
        <end position="239"/>
    </location>
</feature>
<dbReference type="Gene3D" id="1.10.287.470">
    <property type="entry name" value="Helix hairpin bin"/>
    <property type="match status" value="1"/>
</dbReference>
<dbReference type="RefSeq" id="WP_091955553.1">
    <property type="nucleotide sequence ID" value="NZ_FMAI01000003.1"/>
</dbReference>
<dbReference type="PANTHER" id="PTHR30386">
    <property type="entry name" value="MEMBRANE FUSION SUBUNIT OF EMRAB-TOLC MULTIDRUG EFFLUX PUMP"/>
    <property type="match status" value="1"/>
</dbReference>
<dbReference type="InterPro" id="IPR058625">
    <property type="entry name" value="MdtA-like_BSH"/>
</dbReference>
<evidence type="ECO:0000256" key="2">
    <source>
        <dbReference type="SAM" id="Phobius"/>
    </source>
</evidence>
<dbReference type="Pfam" id="PF25917">
    <property type="entry name" value="BSH_RND"/>
    <property type="match status" value="1"/>
</dbReference>
<evidence type="ECO:0000313" key="4">
    <source>
        <dbReference type="EMBL" id="SCB21169.1"/>
    </source>
</evidence>